<dbReference type="Pfam" id="PF02109">
    <property type="entry name" value="DAD"/>
    <property type="match status" value="1"/>
</dbReference>
<evidence type="ECO:0000256" key="6">
    <source>
        <dbReference type="ARBA" id="ARBA00022989"/>
    </source>
</evidence>
<feature type="region of interest" description="Disordered" evidence="9">
    <location>
        <begin position="1"/>
        <end position="27"/>
    </location>
</feature>
<keyword evidence="4 8" id="KW-0812">Transmembrane</keyword>
<evidence type="ECO:0000256" key="1">
    <source>
        <dbReference type="ARBA" id="ARBA00004477"/>
    </source>
</evidence>
<dbReference type="GO" id="GO:0008250">
    <property type="term" value="C:oligosaccharyltransferase complex"/>
    <property type="evidence" value="ECO:0007669"/>
    <property type="project" value="InterPro"/>
</dbReference>
<feature type="transmembrane region" description="Helical" evidence="8">
    <location>
        <begin position="55"/>
        <end position="76"/>
    </location>
</feature>
<feature type="transmembrane region" description="Helical" evidence="8">
    <location>
        <begin position="120"/>
        <end position="138"/>
    </location>
</feature>
<sequence>MAIVKRTPAAENSAPVVPSSTPSSKSKSNVVADFQSSLETTINSYFKTLTPRLKLIDLFLAFLVTVALIQFIFVIVVGNFPFNAFLAGFISTVGQFVLTVSLRLQSVNHKEFGISPERALGDYVFASLILHFIIYHFIN</sequence>
<keyword evidence="11" id="KW-1185">Reference proteome</keyword>
<evidence type="ECO:0000313" key="10">
    <source>
        <dbReference type="EMBL" id="KAH3680196.1"/>
    </source>
</evidence>
<comment type="similarity">
    <text evidence="3 8">Belongs to the DAD/OST2 family.</text>
</comment>
<feature type="compositionally biased region" description="Low complexity" evidence="9">
    <location>
        <begin position="12"/>
        <end position="27"/>
    </location>
</feature>
<evidence type="ECO:0000256" key="4">
    <source>
        <dbReference type="ARBA" id="ARBA00022692"/>
    </source>
</evidence>
<organism evidence="10 11">
    <name type="scientific">Wickerhamomyces mucosus</name>
    <dbReference type="NCBI Taxonomy" id="1378264"/>
    <lineage>
        <taxon>Eukaryota</taxon>
        <taxon>Fungi</taxon>
        <taxon>Dikarya</taxon>
        <taxon>Ascomycota</taxon>
        <taxon>Saccharomycotina</taxon>
        <taxon>Saccharomycetes</taxon>
        <taxon>Phaffomycetales</taxon>
        <taxon>Wickerhamomycetaceae</taxon>
        <taxon>Wickerhamomyces</taxon>
    </lineage>
</organism>
<evidence type="ECO:0000256" key="2">
    <source>
        <dbReference type="ARBA" id="ARBA00004922"/>
    </source>
</evidence>
<accession>A0A9P8TJ23</accession>
<name>A0A9P8TJ23_9ASCO</name>
<dbReference type="InterPro" id="IPR003038">
    <property type="entry name" value="DAD/Ost2"/>
</dbReference>
<dbReference type="EMBL" id="JAEUBF010000152">
    <property type="protein sequence ID" value="KAH3680196.1"/>
    <property type="molecule type" value="Genomic_DNA"/>
</dbReference>
<keyword evidence="5 8" id="KW-0256">Endoplasmic reticulum</keyword>
<gene>
    <name evidence="10" type="ORF">WICMUC_000461</name>
</gene>
<comment type="pathway">
    <text evidence="2 8">Protein modification; protein glycosylation.</text>
</comment>
<comment type="subunit">
    <text evidence="8">Component of the oligosaccharyltransferase (OST) complex.</text>
</comment>
<dbReference type="PANTHER" id="PTHR10705:SF0">
    <property type="entry name" value="DOLICHYL-DIPHOSPHOOLIGOSACCHARIDE--PROTEIN GLYCOSYLTRANSFERASE SUBUNIT DAD1"/>
    <property type="match status" value="1"/>
</dbReference>
<protein>
    <recommendedName>
        <fullName evidence="8">Dolichyl-diphosphooligosaccharide--protein glycosyltransferase subunit OST2</fullName>
        <shortName evidence="8">Oligosaccharyl transferase subunit OST2</shortName>
    </recommendedName>
</protein>
<comment type="caution">
    <text evidence="10">The sequence shown here is derived from an EMBL/GenBank/DDBJ whole genome shotgun (WGS) entry which is preliminary data.</text>
</comment>
<reference evidence="10" key="2">
    <citation type="submission" date="2021-01" db="EMBL/GenBank/DDBJ databases">
        <authorList>
            <person name="Schikora-Tamarit M.A."/>
        </authorList>
    </citation>
    <scope>NUCLEOTIDE SEQUENCE</scope>
    <source>
        <strain evidence="10">CBS6341</strain>
    </source>
</reference>
<comment type="function">
    <text evidence="8">Subunit of the oligosaccharyl transferase (OST) complex that catalyzes the initial transfer of a defined glycan (Glc(3)Man(9)GlcNAc(2) in eukaryotes) from the lipid carrier dolichol-pyrophosphate to an asparagine residue within an Asn-X-Ser/Thr consensus motif in nascent polypeptide chains, the first step in protein N-glycosylation. N-glycosylation occurs cotranslationally and the complex associates with the Sec61 complex at the channel-forming translocon complex that mediates protein translocation across the endoplasmic reticulum (ER). All subunits are required for a maximal enzyme activity.</text>
</comment>
<evidence type="ECO:0000256" key="8">
    <source>
        <dbReference type="RuleBase" id="RU361136"/>
    </source>
</evidence>
<dbReference type="AlphaFoldDB" id="A0A9P8TJ23"/>
<dbReference type="PANTHER" id="PTHR10705">
    <property type="entry name" value="DOLICHYL-DIPHOSPHOOLIGOSACCHARIDE--PROTEIN GLYCOSYLTRANSFERASE SUBUNIT DAD1"/>
    <property type="match status" value="1"/>
</dbReference>
<keyword evidence="7 8" id="KW-0472">Membrane</keyword>
<keyword evidence="6 8" id="KW-1133">Transmembrane helix</keyword>
<evidence type="ECO:0000313" key="11">
    <source>
        <dbReference type="Proteomes" id="UP000769528"/>
    </source>
</evidence>
<evidence type="ECO:0000256" key="9">
    <source>
        <dbReference type="SAM" id="MobiDB-lite"/>
    </source>
</evidence>
<evidence type="ECO:0000256" key="5">
    <source>
        <dbReference type="ARBA" id="ARBA00022824"/>
    </source>
</evidence>
<evidence type="ECO:0000256" key="3">
    <source>
        <dbReference type="ARBA" id="ARBA00009386"/>
    </source>
</evidence>
<dbReference type="GO" id="GO:0006487">
    <property type="term" value="P:protein N-linked glycosylation"/>
    <property type="evidence" value="ECO:0007669"/>
    <property type="project" value="TreeGrafter"/>
</dbReference>
<dbReference type="Proteomes" id="UP000769528">
    <property type="component" value="Unassembled WGS sequence"/>
</dbReference>
<dbReference type="PIRSF" id="PIRSF005588">
    <property type="entry name" value="DAD"/>
    <property type="match status" value="1"/>
</dbReference>
<proteinExistence type="inferred from homology"/>
<reference evidence="10" key="1">
    <citation type="journal article" date="2021" name="Open Biol.">
        <title>Shared evolutionary footprints suggest mitochondrial oxidative damage underlies multiple complex I losses in fungi.</title>
        <authorList>
            <person name="Schikora-Tamarit M.A."/>
            <person name="Marcet-Houben M."/>
            <person name="Nosek J."/>
            <person name="Gabaldon T."/>
        </authorList>
    </citation>
    <scope>NUCLEOTIDE SEQUENCE</scope>
    <source>
        <strain evidence="10">CBS6341</strain>
    </source>
</reference>
<feature type="transmembrane region" description="Helical" evidence="8">
    <location>
        <begin position="82"/>
        <end position="100"/>
    </location>
</feature>
<dbReference type="OrthoDB" id="445566at2759"/>
<comment type="subcellular location">
    <subcellularLocation>
        <location evidence="1 8">Endoplasmic reticulum membrane</location>
        <topology evidence="1 8">Multi-pass membrane protein</topology>
    </subcellularLocation>
</comment>
<evidence type="ECO:0000256" key="7">
    <source>
        <dbReference type="ARBA" id="ARBA00023136"/>
    </source>
</evidence>